<evidence type="ECO:0000313" key="4">
    <source>
        <dbReference type="Proteomes" id="UP001589734"/>
    </source>
</evidence>
<evidence type="ECO:0000259" key="2">
    <source>
        <dbReference type="PROSITE" id="PS50835"/>
    </source>
</evidence>
<dbReference type="EMBL" id="JBHLYW010000019">
    <property type="protein sequence ID" value="MFC0079154.1"/>
    <property type="molecule type" value="Genomic_DNA"/>
</dbReference>
<dbReference type="InterPro" id="IPR012569">
    <property type="entry name" value="Inl_IR"/>
</dbReference>
<proteinExistence type="predicted"/>
<dbReference type="Pfam" id="PF13519">
    <property type="entry name" value="VWA_2"/>
    <property type="match status" value="1"/>
</dbReference>
<keyword evidence="4" id="KW-1185">Reference proteome</keyword>
<dbReference type="RefSeq" id="WP_379689594.1">
    <property type="nucleotide sequence ID" value="NZ_JBHLYW010000019.1"/>
</dbReference>
<evidence type="ECO:0000259" key="1">
    <source>
        <dbReference type="PROSITE" id="PS50234"/>
    </source>
</evidence>
<dbReference type="PROSITE" id="PS50835">
    <property type="entry name" value="IG_LIKE"/>
    <property type="match status" value="1"/>
</dbReference>
<feature type="non-terminal residue" evidence="3">
    <location>
        <position position="1323"/>
    </location>
</feature>
<dbReference type="Gene3D" id="3.40.50.410">
    <property type="entry name" value="von Willebrand factor, type A domain"/>
    <property type="match status" value="1"/>
</dbReference>
<evidence type="ECO:0000313" key="3">
    <source>
        <dbReference type="EMBL" id="MFC0079154.1"/>
    </source>
</evidence>
<protein>
    <submittedName>
        <fullName evidence="3">VWA domain-containing protein</fullName>
    </submittedName>
</protein>
<feature type="domain" description="Ig-like" evidence="2">
    <location>
        <begin position="375"/>
        <end position="454"/>
    </location>
</feature>
<dbReference type="SMART" id="SM00327">
    <property type="entry name" value="VWA"/>
    <property type="match status" value="1"/>
</dbReference>
<name>A0ABV6BYL9_9FLAO</name>
<dbReference type="InterPro" id="IPR036465">
    <property type="entry name" value="vWFA_dom_sf"/>
</dbReference>
<accession>A0ABV6BYL9</accession>
<dbReference type="Pfam" id="PF08191">
    <property type="entry name" value="LRR_adjacent"/>
    <property type="match status" value="8"/>
</dbReference>
<sequence>MEKQLLFLNSILRDIKKIRFVILFLLISSISLAQTITTNKTVTANASNCGVVDVKVDITGANPITRNSDVVLAIDISGSMGNTISGDFKTSMDYAKDAALAFLNQAKANPQNRIAIVAYSTTASLKIGLTYLDAAGVTQITNQINALQATNSTNIYAGIVRSETELETNGRFDCSTARAIILLTDGVANVTGTNGNTSCNVSKTSQCVTDAINAATNAKTTTKSSIVYNNQVFSVGLFGGISGNINTNNSNQNIAKYTLDNIQGSAAYITQSGANLTSIYNQIATQISWVAQNLITKETVISGFTVGAITTNKGTASLSGQVITWNTDFLNSETITLSYQLTPTGTACGNQTVSSSTLNYQNSSCTNDSKAISSPSYFVPCAPVITGTLTACGSTTLTASTNATSPTYVWYKDNNVLSGQTSSTLVATASGVYKVKVKNGVTNCELTSADSTVSISPAAALTSPTNASISGCSTAAITGLPYSTAGSNITLAQLNAAGGSLSNSGSIGSYTISYSDAPTGTCPTVVTRTFKVTTGCGSVTAIQTITIQDTSAPTWTTSANALNATLQCSDTAGLTAAQNQAPAATDNCGGTITYTKTSGAFVVGACANSGTYTNTWTAKDVCNNTSTVFTQVITIQDTTAPAWTTSANALNATLQCSDTAGLTAAQNQAPAATDNCGGTITYTKTSGAFAVGACANSGTYTNTWTAKDVCNNTSTVFTQVITIQDTTAPAWTTSANALNATLQCSDTAGLTAAQNQAPAATDNCGGTITYTKTSGAFTVGACANSGTYTNTWTAKDLCNNTATVFTQVITIQDTTAPAWTTSANALNATLQCSDTAGLTAAQNQAPVGMDNCGGTVTYTKTSGAFAVGACANSGTYTNTWTAKDVCNNTSNIFTQVITIQDTTAPTWTTPANALNATLQCSDTAGLTAAQNQAPAATDNCGGTITYTKTSGAFAVGACANSGTYTNTWTAKDLCNNTSTFFTQVITIQDTTAPAWTTSANALNATLQCSDTAGLTAAQNQAPVATDNCGGTITYTKTSGAFAVGACANSGTYTNTWTAKDVCNNASTVFTQVITIQDTAAPTWTTSANALNATLQCSDTAGLTAAQNQAPVATDNCGGTVTYTKTSGAFVVGACANSGTYTNTWTAKDVCNNTSNIFTQVITIQDTTAPTWTTSANALNATLQCSDTAGLTASQNQAPVATDNCGGTVTYTKTSGAFVVGACANSGTYTNTWTAKDVCNNTSTVFTQVITIQDTAAPTWTTQSDSLNVTLECSDTSGLASAQAMIPTASDLCDADVSNITKTSGQFMASEGCTNSGTYTNTWT</sequence>
<dbReference type="CDD" id="cd00198">
    <property type="entry name" value="vWFA"/>
    <property type="match status" value="1"/>
</dbReference>
<dbReference type="SUPFAM" id="SSF53300">
    <property type="entry name" value="vWA-like"/>
    <property type="match status" value="1"/>
</dbReference>
<dbReference type="InterPro" id="IPR007110">
    <property type="entry name" value="Ig-like_dom"/>
</dbReference>
<dbReference type="InterPro" id="IPR002035">
    <property type="entry name" value="VWF_A"/>
</dbReference>
<feature type="domain" description="VWFA" evidence="1">
    <location>
        <begin position="69"/>
        <end position="283"/>
    </location>
</feature>
<organism evidence="3 4">
    <name type="scientific">Flavobacterium procerum</name>
    <dbReference type="NCBI Taxonomy" id="1455569"/>
    <lineage>
        <taxon>Bacteria</taxon>
        <taxon>Pseudomonadati</taxon>
        <taxon>Bacteroidota</taxon>
        <taxon>Flavobacteriia</taxon>
        <taxon>Flavobacteriales</taxon>
        <taxon>Flavobacteriaceae</taxon>
        <taxon>Flavobacterium</taxon>
    </lineage>
</organism>
<dbReference type="Proteomes" id="UP001589734">
    <property type="component" value="Unassembled WGS sequence"/>
</dbReference>
<dbReference type="PROSITE" id="PS50234">
    <property type="entry name" value="VWFA"/>
    <property type="match status" value="1"/>
</dbReference>
<comment type="caution">
    <text evidence="3">The sequence shown here is derived from an EMBL/GenBank/DDBJ whole genome shotgun (WGS) entry which is preliminary data.</text>
</comment>
<gene>
    <name evidence="3" type="ORF">ACFFLS_19055</name>
</gene>
<reference evidence="3 4" key="1">
    <citation type="submission" date="2024-09" db="EMBL/GenBank/DDBJ databases">
        <authorList>
            <person name="Sun Q."/>
            <person name="Mori K."/>
        </authorList>
    </citation>
    <scope>NUCLEOTIDE SEQUENCE [LARGE SCALE GENOMIC DNA]</scope>
    <source>
        <strain evidence="3 4">CGMCC 1.12926</strain>
    </source>
</reference>